<keyword evidence="4" id="KW-1185">Reference proteome</keyword>
<gene>
    <name evidence="3" type="ORF">DTO57_00795</name>
</gene>
<sequence>MVAAAAAGGAAASPTRSLLSIGQVLSKLSGEFPGLSSSKLRFLEVQGIVSPQRTSSGYRKFSPADVERLRLALTLQRDHYLPLGVIRDHLDDVEAGRESSLTQTPESIHPQERSFSRAELLAEAGAPARILDEAQALGLVRADGGYGSAHVALLRALVALEQYGIDPRHVRSLKQGAERDVALIETALAPLLRRSDAPARAQASEVGPRLAERLDEVRGIFVRQALGQILPD</sequence>
<comment type="caution">
    <text evidence="3">The sequence shown here is derived from an EMBL/GenBank/DDBJ whole genome shotgun (WGS) entry which is preliminary data.</text>
</comment>
<evidence type="ECO:0000259" key="2">
    <source>
        <dbReference type="PROSITE" id="PS50937"/>
    </source>
</evidence>
<accession>A0A367Y5S8</accession>
<dbReference type="InterPro" id="IPR047057">
    <property type="entry name" value="MerR_fam"/>
</dbReference>
<dbReference type="RefSeq" id="WP_114116333.1">
    <property type="nucleotide sequence ID" value="NZ_BMHU01000001.1"/>
</dbReference>
<evidence type="ECO:0000256" key="1">
    <source>
        <dbReference type="ARBA" id="ARBA00023125"/>
    </source>
</evidence>
<dbReference type="InterPro" id="IPR009061">
    <property type="entry name" value="DNA-bd_dom_put_sf"/>
</dbReference>
<dbReference type="Proteomes" id="UP000253508">
    <property type="component" value="Unassembled WGS sequence"/>
</dbReference>
<dbReference type="OrthoDB" id="3191171at2"/>
<name>A0A367Y5S8_9MICO</name>
<dbReference type="InterPro" id="IPR000551">
    <property type="entry name" value="MerR-type_HTH_dom"/>
</dbReference>
<dbReference type="PROSITE" id="PS50937">
    <property type="entry name" value="HTH_MERR_2"/>
    <property type="match status" value="1"/>
</dbReference>
<dbReference type="Gene3D" id="1.10.1660.10">
    <property type="match status" value="1"/>
</dbReference>
<dbReference type="GO" id="GO:0003700">
    <property type="term" value="F:DNA-binding transcription factor activity"/>
    <property type="evidence" value="ECO:0007669"/>
    <property type="project" value="InterPro"/>
</dbReference>
<keyword evidence="1" id="KW-0238">DNA-binding</keyword>
<dbReference type="PANTHER" id="PTHR30204">
    <property type="entry name" value="REDOX-CYCLING DRUG-SENSING TRANSCRIPTIONAL ACTIVATOR SOXR"/>
    <property type="match status" value="1"/>
</dbReference>
<dbReference type="Pfam" id="PF13411">
    <property type="entry name" value="MerR_1"/>
    <property type="match status" value="1"/>
</dbReference>
<dbReference type="CDD" id="cd00592">
    <property type="entry name" value="HTH_MerR-like"/>
    <property type="match status" value="1"/>
</dbReference>
<organism evidence="3 4">
    <name type="scientific">Microbacterium sorbitolivorans</name>
    <dbReference type="NCBI Taxonomy" id="1867410"/>
    <lineage>
        <taxon>Bacteria</taxon>
        <taxon>Bacillati</taxon>
        <taxon>Actinomycetota</taxon>
        <taxon>Actinomycetes</taxon>
        <taxon>Micrococcales</taxon>
        <taxon>Microbacteriaceae</taxon>
        <taxon>Microbacterium</taxon>
    </lineage>
</organism>
<dbReference type="SUPFAM" id="SSF46955">
    <property type="entry name" value="Putative DNA-binding domain"/>
    <property type="match status" value="1"/>
</dbReference>
<dbReference type="EMBL" id="QORO01000001">
    <property type="protein sequence ID" value="RCK61225.1"/>
    <property type="molecule type" value="Genomic_DNA"/>
</dbReference>
<evidence type="ECO:0000313" key="3">
    <source>
        <dbReference type="EMBL" id="RCK61225.1"/>
    </source>
</evidence>
<dbReference type="AlphaFoldDB" id="A0A367Y5S8"/>
<reference evidence="3 4" key="1">
    <citation type="submission" date="2018-07" db="EMBL/GenBank/DDBJ databases">
        <title>Microbacterium endoborsara sp. nov., a novel actinobacterium isolated from Borszczowia aralocaspica.</title>
        <authorList>
            <person name="An D."/>
        </authorList>
    </citation>
    <scope>NUCLEOTIDE SEQUENCE [LARGE SCALE GENOMIC DNA]</scope>
    <source>
        <strain evidence="3 4">C1.15228</strain>
    </source>
</reference>
<protein>
    <submittedName>
        <fullName evidence="3">MerR family transcriptional regulator</fullName>
    </submittedName>
</protein>
<feature type="domain" description="HTH merR-type" evidence="2">
    <location>
        <begin position="34"/>
        <end position="92"/>
    </location>
</feature>
<dbReference type="PANTHER" id="PTHR30204:SF89">
    <property type="entry name" value="HTH MERR-TYPE DOMAIN-CONTAINING PROTEIN"/>
    <property type="match status" value="1"/>
</dbReference>
<evidence type="ECO:0000313" key="4">
    <source>
        <dbReference type="Proteomes" id="UP000253508"/>
    </source>
</evidence>
<proteinExistence type="predicted"/>
<dbReference type="GO" id="GO:0003677">
    <property type="term" value="F:DNA binding"/>
    <property type="evidence" value="ECO:0007669"/>
    <property type="project" value="UniProtKB-KW"/>
</dbReference>
<dbReference type="SMART" id="SM00422">
    <property type="entry name" value="HTH_MERR"/>
    <property type="match status" value="1"/>
</dbReference>